<keyword evidence="2" id="KW-1185">Reference proteome</keyword>
<reference evidence="1" key="1">
    <citation type="submission" date="2019-10" db="EMBL/GenBank/DDBJ databases">
        <authorList>
            <person name="Zhang R."/>
            <person name="Pan Y."/>
            <person name="Wang J."/>
            <person name="Ma R."/>
            <person name="Yu S."/>
        </authorList>
    </citation>
    <scope>NUCLEOTIDE SEQUENCE</scope>
    <source>
        <strain evidence="1">LA-IB0</strain>
        <tissue evidence="1">Leaf</tissue>
    </source>
</reference>
<accession>A0AAV6YAW0</accession>
<dbReference type="AlphaFoldDB" id="A0AAV6YAW0"/>
<gene>
    <name evidence="1" type="ORF">BUALT_Bualt02G0130600</name>
</gene>
<proteinExistence type="predicted"/>
<organism evidence="1 2">
    <name type="scientific">Buddleja alternifolia</name>
    <dbReference type="NCBI Taxonomy" id="168488"/>
    <lineage>
        <taxon>Eukaryota</taxon>
        <taxon>Viridiplantae</taxon>
        <taxon>Streptophyta</taxon>
        <taxon>Embryophyta</taxon>
        <taxon>Tracheophyta</taxon>
        <taxon>Spermatophyta</taxon>
        <taxon>Magnoliopsida</taxon>
        <taxon>eudicotyledons</taxon>
        <taxon>Gunneridae</taxon>
        <taxon>Pentapetalae</taxon>
        <taxon>asterids</taxon>
        <taxon>lamiids</taxon>
        <taxon>Lamiales</taxon>
        <taxon>Scrophulariaceae</taxon>
        <taxon>Buddlejeae</taxon>
        <taxon>Buddleja</taxon>
    </lineage>
</organism>
<dbReference type="EMBL" id="WHWC01000002">
    <property type="protein sequence ID" value="KAG8388485.1"/>
    <property type="molecule type" value="Genomic_DNA"/>
</dbReference>
<name>A0AAV6YAW0_9LAMI</name>
<dbReference type="Proteomes" id="UP000826271">
    <property type="component" value="Unassembled WGS sequence"/>
</dbReference>
<comment type="caution">
    <text evidence="1">The sequence shown here is derived from an EMBL/GenBank/DDBJ whole genome shotgun (WGS) entry which is preliminary data.</text>
</comment>
<protein>
    <submittedName>
        <fullName evidence="1">Uncharacterized protein</fullName>
    </submittedName>
</protein>
<evidence type="ECO:0000313" key="2">
    <source>
        <dbReference type="Proteomes" id="UP000826271"/>
    </source>
</evidence>
<evidence type="ECO:0000313" key="1">
    <source>
        <dbReference type="EMBL" id="KAG8388485.1"/>
    </source>
</evidence>
<sequence>MVALNPAILTRKPNLLFRWAASARTSSSHFNTLSRAPAYNPIYVNRGVASCRGRIYPISVNGYKVFGRSEFRFEHLGIRSLRVSSGGGGGGGIGGSGNGSSGGGGGGSGGGGGGSNWSLLSWYMSLLAKYPVMTKAVTSAFLTLVGDVICQVKYLHTSL</sequence>